<dbReference type="Gramene" id="OIW14327">
    <property type="protein sequence ID" value="OIW14327"/>
    <property type="gene ID" value="TanjilG_21467"/>
</dbReference>
<dbReference type="FunFam" id="1.10.472.10:FF:000040">
    <property type="entry name" value="D6-type cyclin"/>
    <property type="match status" value="1"/>
</dbReference>
<sequence length="249" mass="28473">MEEGTPLTLSLKFFEHKKIFFGDFESDSELDHNFQVSDESVEVMVQREGEHLPREDYLKNLRSGESNMSVVRKQALDWILKRGINWFTQLLATACFQIAAKMGETKVPQYARLHVGSPKFIFEALTIQRMELLVLNTLEWKMQAITPCSFIGYFISKITCEKHQMKSSLSKSMKLMLSISIDFLEFRASEIAAAVAISVTRELEAKEIHKALSSLAMVKKERVLKCLELMKDMSVVKVSGNLFTNESVF</sequence>
<protein>
    <recommendedName>
        <fullName evidence="6">B-like cyclin</fullName>
    </recommendedName>
</protein>
<organism evidence="9 10">
    <name type="scientific">Lupinus angustifolius</name>
    <name type="common">Narrow-leaved blue lupine</name>
    <dbReference type="NCBI Taxonomy" id="3871"/>
    <lineage>
        <taxon>Eukaryota</taxon>
        <taxon>Viridiplantae</taxon>
        <taxon>Streptophyta</taxon>
        <taxon>Embryophyta</taxon>
        <taxon>Tracheophyta</taxon>
        <taxon>Spermatophyta</taxon>
        <taxon>Magnoliopsida</taxon>
        <taxon>eudicotyledons</taxon>
        <taxon>Gunneridae</taxon>
        <taxon>Pentapetalae</taxon>
        <taxon>rosids</taxon>
        <taxon>fabids</taxon>
        <taxon>Fabales</taxon>
        <taxon>Fabaceae</taxon>
        <taxon>Papilionoideae</taxon>
        <taxon>50 kb inversion clade</taxon>
        <taxon>genistoids sensu lato</taxon>
        <taxon>core genistoids</taxon>
        <taxon>Genisteae</taxon>
        <taxon>Lupinus</taxon>
    </lineage>
</organism>
<evidence type="ECO:0000313" key="9">
    <source>
        <dbReference type="EMBL" id="OIW14327.1"/>
    </source>
</evidence>
<comment type="subunit">
    <text evidence="2">Interacts with the CDC2 protein kinase to form a serine/threonine kinase holoenzyme complex also known as maturation promoting factor (MPF). The cyclin subunit imparts substrate specificity to the complex.</text>
</comment>
<dbReference type="Pfam" id="PF02984">
    <property type="entry name" value="Cyclin_C"/>
    <property type="match status" value="1"/>
</dbReference>
<keyword evidence="10" id="KW-1185">Reference proteome</keyword>
<dbReference type="InterPro" id="IPR004367">
    <property type="entry name" value="Cyclin_C-dom"/>
</dbReference>
<evidence type="ECO:0000256" key="5">
    <source>
        <dbReference type="ARBA" id="ARBA00023306"/>
    </source>
</evidence>
<gene>
    <name evidence="9" type="ORF">TanjilG_21467</name>
</gene>
<dbReference type="InterPro" id="IPR039361">
    <property type="entry name" value="Cyclin"/>
</dbReference>
<dbReference type="Gene3D" id="1.10.472.10">
    <property type="entry name" value="Cyclin-like"/>
    <property type="match status" value="2"/>
</dbReference>
<keyword evidence="4" id="KW-0195">Cyclin</keyword>
<evidence type="ECO:0000259" key="8">
    <source>
        <dbReference type="Pfam" id="PF02984"/>
    </source>
</evidence>
<dbReference type="Pfam" id="PF00134">
    <property type="entry name" value="Cyclin_N"/>
    <property type="match status" value="1"/>
</dbReference>
<keyword evidence="5" id="KW-0131">Cell cycle</keyword>
<dbReference type="STRING" id="3871.A0A4P1RNM8"/>
<evidence type="ECO:0000313" key="10">
    <source>
        <dbReference type="Proteomes" id="UP000188354"/>
    </source>
</evidence>
<evidence type="ECO:0000256" key="2">
    <source>
        <dbReference type="ARBA" id="ARBA00011177"/>
    </source>
</evidence>
<dbReference type="CDD" id="cd20544">
    <property type="entry name" value="CYCLIN_AtCycD-like_rpt2"/>
    <property type="match status" value="1"/>
</dbReference>
<feature type="domain" description="Cyclin N-terminal" evidence="7">
    <location>
        <begin position="89"/>
        <end position="142"/>
    </location>
</feature>
<evidence type="ECO:0000256" key="4">
    <source>
        <dbReference type="ARBA" id="ARBA00023127"/>
    </source>
</evidence>
<dbReference type="Proteomes" id="UP000188354">
    <property type="component" value="Chromosome LG04"/>
</dbReference>
<proteinExistence type="inferred from homology"/>
<evidence type="ECO:0000259" key="7">
    <source>
        <dbReference type="Pfam" id="PF00134"/>
    </source>
</evidence>
<reference evidence="9 10" key="1">
    <citation type="journal article" date="2017" name="Plant Biotechnol. J.">
        <title>A comprehensive draft genome sequence for lupin (Lupinus angustifolius), an emerging health food: insights into plant-microbe interactions and legume evolution.</title>
        <authorList>
            <person name="Hane J.K."/>
            <person name="Ming Y."/>
            <person name="Kamphuis L.G."/>
            <person name="Nelson M.N."/>
            <person name="Garg G."/>
            <person name="Atkins C.A."/>
            <person name="Bayer P.E."/>
            <person name="Bravo A."/>
            <person name="Bringans S."/>
            <person name="Cannon S."/>
            <person name="Edwards D."/>
            <person name="Foley R."/>
            <person name="Gao L.L."/>
            <person name="Harrison M.J."/>
            <person name="Huang W."/>
            <person name="Hurgobin B."/>
            <person name="Li S."/>
            <person name="Liu C.W."/>
            <person name="McGrath A."/>
            <person name="Morahan G."/>
            <person name="Murray J."/>
            <person name="Weller J."/>
            <person name="Jian J."/>
            <person name="Singh K.B."/>
        </authorList>
    </citation>
    <scope>NUCLEOTIDE SEQUENCE [LARGE SCALE GENOMIC DNA]</scope>
    <source>
        <strain evidence="10">cv. Tanjil</strain>
        <tissue evidence="9">Whole plant</tissue>
    </source>
</reference>
<dbReference type="PANTHER" id="PTHR10177">
    <property type="entry name" value="CYCLINS"/>
    <property type="match status" value="1"/>
</dbReference>
<dbReference type="SUPFAM" id="SSF47954">
    <property type="entry name" value="Cyclin-like"/>
    <property type="match status" value="1"/>
</dbReference>
<dbReference type="GO" id="GO:0051301">
    <property type="term" value="P:cell division"/>
    <property type="evidence" value="ECO:0007669"/>
    <property type="project" value="UniProtKB-KW"/>
</dbReference>
<keyword evidence="3" id="KW-0132">Cell division</keyword>
<evidence type="ECO:0000256" key="1">
    <source>
        <dbReference type="ARBA" id="ARBA00009065"/>
    </source>
</evidence>
<name>A0A4P1RNM8_LUPAN</name>
<comment type="similarity">
    <text evidence="1">Belongs to the cyclin family. Cyclin D subfamily.</text>
</comment>
<evidence type="ECO:0000256" key="3">
    <source>
        <dbReference type="ARBA" id="ARBA00022618"/>
    </source>
</evidence>
<feature type="domain" description="Cyclin C-terminal" evidence="8">
    <location>
        <begin position="145"/>
        <end position="234"/>
    </location>
</feature>
<dbReference type="InterPro" id="IPR006671">
    <property type="entry name" value="Cyclin_N"/>
</dbReference>
<dbReference type="EMBL" id="CM007364">
    <property type="protein sequence ID" value="OIW14327.1"/>
    <property type="molecule type" value="Genomic_DNA"/>
</dbReference>
<dbReference type="AlphaFoldDB" id="A0A4P1RNM8"/>
<accession>A0A4P1RNM8</accession>
<dbReference type="InterPro" id="IPR036915">
    <property type="entry name" value="Cyclin-like_sf"/>
</dbReference>
<evidence type="ECO:0000256" key="6">
    <source>
        <dbReference type="ARBA" id="ARBA00032263"/>
    </source>
</evidence>